<keyword evidence="1" id="KW-0812">Transmembrane</keyword>
<dbReference type="AlphaFoldDB" id="A0A3S4GIA3"/>
<protein>
    <submittedName>
        <fullName evidence="2">Uncharacterized protein</fullName>
    </submittedName>
</protein>
<evidence type="ECO:0000313" key="3">
    <source>
        <dbReference type="Proteomes" id="UP000268844"/>
    </source>
</evidence>
<keyword evidence="3" id="KW-1185">Reference proteome</keyword>
<keyword evidence="1" id="KW-0472">Membrane</keyword>
<evidence type="ECO:0000313" key="2">
    <source>
        <dbReference type="EMBL" id="VDS03746.1"/>
    </source>
</evidence>
<keyword evidence="1" id="KW-1133">Transmembrane helix</keyword>
<accession>A0A3S4GIA3</accession>
<dbReference type="Proteomes" id="UP000268844">
    <property type="component" value="Unassembled WGS sequence"/>
</dbReference>
<dbReference type="OrthoDB" id="7597200at2"/>
<dbReference type="EMBL" id="UZWD01000014">
    <property type="protein sequence ID" value="VDS03746.1"/>
    <property type="molecule type" value="Genomic_DNA"/>
</dbReference>
<organism evidence="2 3">
    <name type="scientific">Devosia equisanguinis</name>
    <dbReference type="NCBI Taxonomy" id="2490941"/>
    <lineage>
        <taxon>Bacteria</taxon>
        <taxon>Pseudomonadati</taxon>
        <taxon>Pseudomonadota</taxon>
        <taxon>Alphaproteobacteria</taxon>
        <taxon>Hyphomicrobiales</taxon>
        <taxon>Devosiaceae</taxon>
        <taxon>Devosia</taxon>
    </lineage>
</organism>
<reference evidence="2 3" key="1">
    <citation type="submission" date="2018-12" db="EMBL/GenBank/DDBJ databases">
        <authorList>
            <person name="Criscuolo A."/>
        </authorList>
    </citation>
    <scope>NUCLEOTIDE SEQUENCE [LARGE SCALE GENOMIC DNA]</scope>
    <source>
        <strain evidence="2">ACIP1116281</strain>
    </source>
</reference>
<proteinExistence type="predicted"/>
<gene>
    <name evidence="2" type="ORF">DEVEQU_00874</name>
</gene>
<name>A0A3S4GIA3_9HYPH</name>
<evidence type="ECO:0000256" key="1">
    <source>
        <dbReference type="SAM" id="Phobius"/>
    </source>
</evidence>
<feature type="transmembrane region" description="Helical" evidence="1">
    <location>
        <begin position="16"/>
        <end position="40"/>
    </location>
</feature>
<dbReference type="RefSeq" id="WP_126149346.1">
    <property type="nucleotide sequence ID" value="NZ_JBHTMH010000004.1"/>
</dbReference>
<sequence length="67" mass="7258">MSETGQTPPIRRTWRVGWMIGLGIIAVLLLANAHLVYVAFSSQPACVDHLKLPDGSPDHFRAAKSGC</sequence>